<proteinExistence type="predicted"/>
<name>A0A392RIV9_9FABA</name>
<organism evidence="1 2">
    <name type="scientific">Trifolium medium</name>
    <dbReference type="NCBI Taxonomy" id="97028"/>
    <lineage>
        <taxon>Eukaryota</taxon>
        <taxon>Viridiplantae</taxon>
        <taxon>Streptophyta</taxon>
        <taxon>Embryophyta</taxon>
        <taxon>Tracheophyta</taxon>
        <taxon>Spermatophyta</taxon>
        <taxon>Magnoliopsida</taxon>
        <taxon>eudicotyledons</taxon>
        <taxon>Gunneridae</taxon>
        <taxon>Pentapetalae</taxon>
        <taxon>rosids</taxon>
        <taxon>fabids</taxon>
        <taxon>Fabales</taxon>
        <taxon>Fabaceae</taxon>
        <taxon>Papilionoideae</taxon>
        <taxon>50 kb inversion clade</taxon>
        <taxon>NPAAA clade</taxon>
        <taxon>Hologalegina</taxon>
        <taxon>IRL clade</taxon>
        <taxon>Trifolieae</taxon>
        <taxon>Trifolium</taxon>
    </lineage>
</organism>
<accession>A0A392RIV9</accession>
<evidence type="ECO:0000313" key="2">
    <source>
        <dbReference type="Proteomes" id="UP000265520"/>
    </source>
</evidence>
<protein>
    <submittedName>
        <fullName evidence="1">Uncharacterized protein</fullName>
    </submittedName>
</protein>
<dbReference type="EMBL" id="LXQA010234594">
    <property type="protein sequence ID" value="MCI36528.1"/>
    <property type="molecule type" value="Genomic_DNA"/>
</dbReference>
<dbReference type="Proteomes" id="UP000265520">
    <property type="component" value="Unassembled WGS sequence"/>
</dbReference>
<evidence type="ECO:0000313" key="1">
    <source>
        <dbReference type="EMBL" id="MCI36528.1"/>
    </source>
</evidence>
<feature type="non-terminal residue" evidence="1">
    <location>
        <position position="1"/>
    </location>
</feature>
<comment type="caution">
    <text evidence="1">The sequence shown here is derived from an EMBL/GenBank/DDBJ whole genome shotgun (WGS) entry which is preliminary data.</text>
</comment>
<sequence length="36" mass="4051">VSFLSCVMVEDPTPPEEQMYPIAQEIAVVAMRLLRS</sequence>
<keyword evidence="2" id="KW-1185">Reference proteome</keyword>
<dbReference type="AlphaFoldDB" id="A0A392RIV9"/>
<reference evidence="1 2" key="1">
    <citation type="journal article" date="2018" name="Front. Plant Sci.">
        <title>Red Clover (Trifolium pratense) and Zigzag Clover (T. medium) - A Picture of Genomic Similarities and Differences.</title>
        <authorList>
            <person name="Dluhosova J."/>
            <person name="Istvanek J."/>
            <person name="Nedelnik J."/>
            <person name="Repkova J."/>
        </authorList>
    </citation>
    <scope>NUCLEOTIDE SEQUENCE [LARGE SCALE GENOMIC DNA]</scope>
    <source>
        <strain evidence="2">cv. 10/8</strain>
        <tissue evidence="1">Leaf</tissue>
    </source>
</reference>